<keyword evidence="2" id="KW-1185">Reference proteome</keyword>
<dbReference type="RefSeq" id="WP_088472145.1">
    <property type="nucleotide sequence ID" value="NZ_NISJ01000003.1"/>
</dbReference>
<dbReference type="EMBL" id="NISJ01000003">
    <property type="protein sequence ID" value="OWQ98370.1"/>
    <property type="molecule type" value="Genomic_DNA"/>
</dbReference>
<evidence type="ECO:0000313" key="2">
    <source>
        <dbReference type="Proteomes" id="UP000197097"/>
    </source>
</evidence>
<evidence type="ECO:0000313" key="1">
    <source>
        <dbReference type="EMBL" id="OWQ98370.1"/>
    </source>
</evidence>
<organism evidence="1 2">
    <name type="scientific">Sphingopyxis witflariensis</name>
    <dbReference type="NCBI Taxonomy" id="173675"/>
    <lineage>
        <taxon>Bacteria</taxon>
        <taxon>Pseudomonadati</taxon>
        <taxon>Pseudomonadota</taxon>
        <taxon>Alphaproteobacteria</taxon>
        <taxon>Sphingomonadales</taxon>
        <taxon>Sphingomonadaceae</taxon>
        <taxon>Sphingopyxis</taxon>
    </lineage>
</organism>
<accession>A0A246JZ33</accession>
<dbReference type="OrthoDB" id="9017325at2"/>
<comment type="caution">
    <text evidence="1">The sequence shown here is derived from an EMBL/GenBank/DDBJ whole genome shotgun (WGS) entry which is preliminary data.</text>
</comment>
<gene>
    <name evidence="1" type="ORF">CDQ91_07710</name>
</gene>
<protein>
    <recommendedName>
        <fullName evidence="3">MobA/MobL protein domain-containing protein</fullName>
    </recommendedName>
</protein>
<dbReference type="AlphaFoldDB" id="A0A246JZ33"/>
<proteinExistence type="predicted"/>
<dbReference type="Gene3D" id="3.30.930.30">
    <property type="match status" value="1"/>
</dbReference>
<sequence length="204" mass="22547">MAMKKCPALGDLDYVPVPGGNPGLVFGVVRRQIKGGPIHTVPISVLRRLCPGRKTDITAPWVPSCYRWDVLLPPQANDDCLDPKHLCEKYEEQAFDGLKDLLVMTTIRFPDADRLHQIWEDVRSFTREHLCRNRNLAVIAAMHLPIQVGSTNPPHVHLMAMARELKSYGFGDLVRPFAADAGKAMIAAEWADWQAQQGGSAGGA</sequence>
<reference evidence="1 2" key="1">
    <citation type="journal article" date="2002" name="Int. J. Syst. Evol. Microbiol.">
        <title>Sphingopyxis witflariensis sp. nov., isolated from activated sludge.</title>
        <authorList>
            <person name="Kampfer P."/>
            <person name="Witzenberger R."/>
            <person name="Denner E.B."/>
            <person name="Busse H.J."/>
            <person name="Neef A."/>
        </authorList>
    </citation>
    <scope>NUCLEOTIDE SEQUENCE [LARGE SCALE GENOMIC DNA]</scope>
    <source>
        <strain evidence="1 2">DSM 14551</strain>
    </source>
</reference>
<dbReference type="Proteomes" id="UP000197097">
    <property type="component" value="Unassembled WGS sequence"/>
</dbReference>
<name>A0A246JZ33_9SPHN</name>
<evidence type="ECO:0008006" key="3">
    <source>
        <dbReference type="Google" id="ProtNLM"/>
    </source>
</evidence>